<dbReference type="Proteomes" id="UP000307173">
    <property type="component" value="Unassembled WGS sequence"/>
</dbReference>
<dbReference type="AlphaFoldDB" id="A0A4T0X3E2"/>
<feature type="domain" description="Transcription factor IIIC subunit Tfc1/Sfc1 triple barrel" evidence="7">
    <location>
        <begin position="12"/>
        <end position="121"/>
    </location>
</feature>
<protein>
    <recommendedName>
        <fullName evidence="10">Transcription factor IIIC subunit 5 HTH domain-containing protein</fullName>
    </recommendedName>
</protein>
<reference evidence="8 9" key="1">
    <citation type="journal article" date="2019" name="Front. Genet.">
        <title>Whole-Genome Sequencing of the Opportunistic Yeast Pathogen Candida inconspicua Uncovers Its Hybrid Origin.</title>
        <authorList>
            <person name="Mixao V."/>
            <person name="Hansen A.P."/>
            <person name="Saus E."/>
            <person name="Boekhout T."/>
            <person name="Lass-Florl C."/>
            <person name="Gabaldon T."/>
        </authorList>
    </citation>
    <scope>NUCLEOTIDE SEQUENCE [LARGE SCALE GENOMIC DNA]</scope>
    <source>
        <strain evidence="8 9">CBS 180</strain>
    </source>
</reference>
<dbReference type="EMBL" id="SELW01000355">
    <property type="protein sequence ID" value="TID28956.1"/>
    <property type="molecule type" value="Genomic_DNA"/>
</dbReference>
<dbReference type="Gene3D" id="3.30.200.160">
    <property type="entry name" value="TFIIIC, subcomplex tauA, subunit Sfc1, barrel domain"/>
    <property type="match status" value="1"/>
</dbReference>
<dbReference type="GO" id="GO:0005634">
    <property type="term" value="C:nucleus"/>
    <property type="evidence" value="ECO:0007669"/>
    <property type="project" value="UniProtKB-SubCell"/>
</dbReference>
<dbReference type="InterPro" id="IPR040454">
    <property type="entry name" value="TF_IIIC_Tfc1/Sfc1"/>
</dbReference>
<dbReference type="OrthoDB" id="5598268at2759"/>
<dbReference type="InterPro" id="IPR019136">
    <property type="entry name" value="TF_IIIC_su-5_HTH"/>
</dbReference>
<comment type="caution">
    <text evidence="8">The sequence shown here is derived from an EMBL/GenBank/DDBJ whole genome shotgun (WGS) entry which is preliminary data.</text>
</comment>
<feature type="compositionally biased region" description="Acidic residues" evidence="5">
    <location>
        <begin position="487"/>
        <end position="505"/>
    </location>
</feature>
<comment type="subcellular location">
    <subcellularLocation>
        <location evidence="1">Nucleus</location>
    </subcellularLocation>
</comment>
<evidence type="ECO:0000256" key="3">
    <source>
        <dbReference type="ARBA" id="ARBA00023163"/>
    </source>
</evidence>
<dbReference type="InterPro" id="IPR042536">
    <property type="entry name" value="TFIIIC_tauA_Sfc1"/>
</dbReference>
<dbReference type="InterPro" id="IPR041499">
    <property type="entry name" value="Tfc1/Sfc1_N"/>
</dbReference>
<evidence type="ECO:0000259" key="7">
    <source>
        <dbReference type="Pfam" id="PF17682"/>
    </source>
</evidence>
<keyword evidence="3" id="KW-0804">Transcription</keyword>
<evidence type="ECO:0000256" key="5">
    <source>
        <dbReference type="SAM" id="MobiDB-lite"/>
    </source>
</evidence>
<dbReference type="Pfam" id="PF09734">
    <property type="entry name" value="Tau95"/>
    <property type="match status" value="1"/>
</dbReference>
<evidence type="ECO:0000313" key="9">
    <source>
        <dbReference type="Proteomes" id="UP000307173"/>
    </source>
</evidence>
<feature type="region of interest" description="Disordered" evidence="5">
    <location>
        <begin position="457"/>
        <end position="538"/>
    </location>
</feature>
<dbReference type="STRING" id="52247.A0A4T0X3E2"/>
<keyword evidence="9" id="KW-1185">Reference proteome</keyword>
<feature type="domain" description="Transcription factor IIIC subunit 5 HTH" evidence="6">
    <location>
        <begin position="175"/>
        <end position="331"/>
    </location>
</feature>
<evidence type="ECO:0000256" key="1">
    <source>
        <dbReference type="ARBA" id="ARBA00004123"/>
    </source>
</evidence>
<dbReference type="GO" id="GO:0000127">
    <property type="term" value="C:transcription factor TFIIIC complex"/>
    <property type="evidence" value="ECO:0007669"/>
    <property type="project" value="InterPro"/>
</dbReference>
<sequence length="571" mass="65950">MTLLDLDVPSLISVEYPLNVKNVDRAVNMIGGGREKIGKCFIDPDMKLELRLREDPMAHPLRSQMVKGENVLLKVKLPKGMAKDGIREGIEKCVAEGRKWSVEPVGVLKQNYKFRELADFQKIDRGDYTRKFASIRNGDYQGIKEFSEEISKRLDDIQGFTKGEDLDIAGLVRYARADISHNYKYFGNLLLDEQGHWLSKGVKLYSIQINWEDETPTTYNPKLDEERKKAEDDIKRMKESNVSEKIIKDSVSTHLLECIEILKKLFEMKPVWIRKQIRWLIPEKLRMQLRFALPFVSYTFKKGPWRHSNIRLGYDPRKDKEAYKSQIEAFRGTGNGKSQNVKIDEVFIIPPSLHAYIDEFSNPESEIRKMGIGKLPRQLFFDGKNVSDSLSFQIGDILDEDVKKVLEGIKIVDCNIETGWIDFVTLDRVKSIIKYKLMCVKEGVGINEDKVRELMTRTREQGTKGEDDDDEGDDDEDEIVGVGKGVEDDEDDDEGDDDDDEDDEEKLDRENLKYRHQDEDGDNEMIDLETTKDQESDETDLDLLSRLKRFNPKGKDIIAELGDIIKQEQIM</sequence>
<keyword evidence="4" id="KW-0539">Nucleus</keyword>
<evidence type="ECO:0000256" key="4">
    <source>
        <dbReference type="ARBA" id="ARBA00023242"/>
    </source>
</evidence>
<keyword evidence="2" id="KW-0238">DNA-binding</keyword>
<name>A0A4T0X3E2_9ASCO</name>
<feature type="compositionally biased region" description="Basic and acidic residues" evidence="5">
    <location>
        <begin position="506"/>
        <end position="518"/>
    </location>
</feature>
<evidence type="ECO:0000256" key="2">
    <source>
        <dbReference type="ARBA" id="ARBA00023125"/>
    </source>
</evidence>
<dbReference type="PANTHER" id="PTHR13230">
    <property type="entry name" value="GENERAL TRANSCRIPTION FACTOR IIIC, POLYPEPTIDE 5"/>
    <property type="match status" value="1"/>
</dbReference>
<accession>A0A4T0X3E2</accession>
<evidence type="ECO:0000259" key="6">
    <source>
        <dbReference type="Pfam" id="PF09734"/>
    </source>
</evidence>
<organism evidence="8 9">
    <name type="scientific">Pichia inconspicua</name>
    <dbReference type="NCBI Taxonomy" id="52247"/>
    <lineage>
        <taxon>Eukaryota</taxon>
        <taxon>Fungi</taxon>
        <taxon>Dikarya</taxon>
        <taxon>Ascomycota</taxon>
        <taxon>Saccharomycotina</taxon>
        <taxon>Pichiomycetes</taxon>
        <taxon>Pichiales</taxon>
        <taxon>Pichiaceae</taxon>
        <taxon>Pichia</taxon>
    </lineage>
</organism>
<dbReference type="GO" id="GO:0001002">
    <property type="term" value="F:RNA polymerase III type 1 promoter sequence-specific DNA binding"/>
    <property type="evidence" value="ECO:0007669"/>
    <property type="project" value="TreeGrafter"/>
</dbReference>
<evidence type="ECO:0008006" key="10">
    <source>
        <dbReference type="Google" id="ProtNLM"/>
    </source>
</evidence>
<evidence type="ECO:0000313" key="8">
    <source>
        <dbReference type="EMBL" id="TID28956.1"/>
    </source>
</evidence>
<gene>
    <name evidence="8" type="ORF">CANINC_002224</name>
</gene>
<dbReference type="GO" id="GO:0001003">
    <property type="term" value="F:RNA polymerase III type 2 promoter sequence-specific DNA binding"/>
    <property type="evidence" value="ECO:0007669"/>
    <property type="project" value="TreeGrafter"/>
</dbReference>
<dbReference type="GO" id="GO:0006384">
    <property type="term" value="P:transcription initiation at RNA polymerase III promoter"/>
    <property type="evidence" value="ECO:0007669"/>
    <property type="project" value="InterPro"/>
</dbReference>
<dbReference type="Pfam" id="PF17682">
    <property type="entry name" value="Tau95_N"/>
    <property type="match status" value="1"/>
</dbReference>
<dbReference type="PANTHER" id="PTHR13230:SF5">
    <property type="entry name" value="GENERAL TRANSCRIPTION FACTOR 3C POLYPEPTIDE 5"/>
    <property type="match status" value="1"/>
</dbReference>
<proteinExistence type="predicted"/>
<feature type="compositionally biased region" description="Acidic residues" evidence="5">
    <location>
        <begin position="466"/>
        <end position="479"/>
    </location>
</feature>